<proteinExistence type="predicted"/>
<evidence type="ECO:0000313" key="2">
    <source>
        <dbReference type="Proteomes" id="UP000288716"/>
    </source>
</evidence>
<comment type="caution">
    <text evidence="1">The sequence shown here is derived from an EMBL/GenBank/DDBJ whole genome shotgun (WGS) entry which is preliminary data.</text>
</comment>
<name>A0A443S2B4_9ACAR</name>
<dbReference type="Gene3D" id="1.10.600.10">
    <property type="entry name" value="Farnesyl Diphosphate Synthase"/>
    <property type="match status" value="1"/>
</dbReference>
<reference evidence="1 2" key="1">
    <citation type="journal article" date="2018" name="Gigascience">
        <title>Genomes of trombidid mites reveal novel predicted allergens and laterally-transferred genes associated with secondary metabolism.</title>
        <authorList>
            <person name="Dong X."/>
            <person name="Chaisiri K."/>
            <person name="Xia D."/>
            <person name="Armstrong S.D."/>
            <person name="Fang Y."/>
            <person name="Donnelly M.J."/>
            <person name="Kadowaki T."/>
            <person name="McGarry J.W."/>
            <person name="Darby A.C."/>
            <person name="Makepeace B.L."/>
        </authorList>
    </citation>
    <scope>NUCLEOTIDE SEQUENCE [LARGE SCALE GENOMIC DNA]</scope>
    <source>
        <strain evidence="1">UoL-UT</strain>
    </source>
</reference>
<organism evidence="1 2">
    <name type="scientific">Leptotrombidium deliense</name>
    <dbReference type="NCBI Taxonomy" id="299467"/>
    <lineage>
        <taxon>Eukaryota</taxon>
        <taxon>Metazoa</taxon>
        <taxon>Ecdysozoa</taxon>
        <taxon>Arthropoda</taxon>
        <taxon>Chelicerata</taxon>
        <taxon>Arachnida</taxon>
        <taxon>Acari</taxon>
        <taxon>Acariformes</taxon>
        <taxon>Trombidiformes</taxon>
        <taxon>Prostigmata</taxon>
        <taxon>Anystina</taxon>
        <taxon>Parasitengona</taxon>
        <taxon>Trombiculoidea</taxon>
        <taxon>Trombiculidae</taxon>
        <taxon>Leptotrombidium</taxon>
    </lineage>
</organism>
<dbReference type="Proteomes" id="UP000288716">
    <property type="component" value="Unassembled WGS sequence"/>
</dbReference>
<evidence type="ECO:0000313" key="1">
    <source>
        <dbReference type="EMBL" id="RWS21624.1"/>
    </source>
</evidence>
<keyword evidence="2" id="KW-1185">Reference proteome</keyword>
<dbReference type="VEuPathDB" id="VectorBase:LDEU010416"/>
<sequence>MKHEFNICDQEAIEKATDLVNDEIKKFLIVQRLMPTFEGEMNERVQKYVDGCKTWISGNHDWGFQSYRYKFKQRFKK</sequence>
<gene>
    <name evidence="1" type="ORF">B4U80_14120</name>
</gene>
<protein>
    <submittedName>
        <fullName evidence="1">Terpene synthase-like protein</fullName>
    </submittedName>
</protein>
<dbReference type="AlphaFoldDB" id="A0A443S2B4"/>
<dbReference type="SUPFAM" id="SSF48576">
    <property type="entry name" value="Terpenoid synthases"/>
    <property type="match status" value="1"/>
</dbReference>
<dbReference type="EMBL" id="NCKV01011499">
    <property type="protein sequence ID" value="RWS21624.1"/>
    <property type="molecule type" value="Genomic_DNA"/>
</dbReference>
<accession>A0A443S2B4</accession>
<dbReference type="InterPro" id="IPR008949">
    <property type="entry name" value="Isoprenoid_synthase_dom_sf"/>
</dbReference>